<dbReference type="PRINTS" id="PR00507">
    <property type="entry name" value="N12N6MTFRASE"/>
</dbReference>
<dbReference type="InterPro" id="IPR003356">
    <property type="entry name" value="DNA_methylase_A-5"/>
</dbReference>
<dbReference type="AlphaFoldDB" id="D5QA63"/>
<feature type="domain" description="YtxK-like N-terminal helical" evidence="2">
    <location>
        <begin position="5"/>
        <end position="69"/>
    </location>
</feature>
<dbReference type="PANTHER" id="PTHR41313">
    <property type="entry name" value="ADENINE-SPECIFIC METHYLTRANSFERASE"/>
    <property type="match status" value="1"/>
</dbReference>
<dbReference type="InterPro" id="IPR052933">
    <property type="entry name" value="DNA_Protect_Modify"/>
</dbReference>
<dbReference type="Gene3D" id="3.40.50.150">
    <property type="entry name" value="Vaccinia Virus protein VP39"/>
    <property type="match status" value="1"/>
</dbReference>
<dbReference type="RefSeq" id="WP_006351786.1">
    <property type="nucleotide sequence ID" value="NZ_ADNY01000023.1"/>
</dbReference>
<name>D5QA63_9LACO</name>
<keyword evidence="4" id="KW-1185">Reference proteome</keyword>
<sequence>MENFEKLFNQFLACVTILQDALNVSFGEALTETFDNLENGKIKVEMGAPDTETVAQLSKMYAQLNYEQLPKRSKVLIFNYLTLKAINDDGRNSNQMPTPPALATVIALLMQRLLPADQQLEVVDPALGTGSLLYSVINQLKTENHSKNLYQLAGIDNDEQMLDFADIAAHLNELKIDLYCQDAMMPWMTEPADAIVSDLPIGYYPLDNNAEHFELKNKKGHSYAHFLFVEQIVKNLKAGGFAFLLVPTGMLQGKDRNQFMPWLTKKVFLNAIIDLPDDMFRNKFNQKSILVFQNHGDNAKAKDVLLTKLDSLKKEDSLIAFNIKLNEWYTKSSD</sequence>
<dbReference type="Pfam" id="PF02384">
    <property type="entry name" value="N6_Mtase"/>
    <property type="match status" value="1"/>
</dbReference>
<gene>
    <name evidence="3" type="ORF">HMPREF0493_0633</name>
</gene>
<reference evidence="3 4" key="1">
    <citation type="submission" date="2010-04" db="EMBL/GenBank/DDBJ databases">
        <authorList>
            <person name="Muzny D."/>
            <person name="Qin X."/>
            <person name="Deng J."/>
            <person name="Jiang H."/>
            <person name="Liu Y."/>
            <person name="Qu J."/>
            <person name="Song X.-Z."/>
            <person name="Zhang L."/>
            <person name="Thornton R."/>
            <person name="Coyle M."/>
            <person name="Francisco L."/>
            <person name="Jackson L."/>
            <person name="Javaid M."/>
            <person name="Korchina V."/>
            <person name="Kovar C."/>
            <person name="Mata R."/>
            <person name="Mathew T."/>
            <person name="Ngo R."/>
            <person name="Nguyen L."/>
            <person name="Nguyen N."/>
            <person name="Okwuonu G."/>
            <person name="Ongeri F."/>
            <person name="Pham C."/>
            <person name="Simmons D."/>
            <person name="Wilczek-Boney K."/>
            <person name="Hale W."/>
            <person name="Jakkamsetti A."/>
            <person name="Pham P."/>
            <person name="Ruth R."/>
            <person name="San Lucas F."/>
            <person name="Warren J."/>
            <person name="Zhang J."/>
            <person name="Zhao Z."/>
            <person name="Zhou C."/>
            <person name="Zhu D."/>
            <person name="Lee S."/>
            <person name="Bess C."/>
            <person name="Blankenburg K."/>
            <person name="Forbes L."/>
            <person name="Fu Q."/>
            <person name="Gubbala S."/>
            <person name="Hirani K."/>
            <person name="Jayaseelan J.C."/>
            <person name="Lara F."/>
            <person name="Munidasa M."/>
            <person name="Palculict T."/>
            <person name="Patil S."/>
            <person name="Pu L.-L."/>
            <person name="Saada N."/>
            <person name="Tang L."/>
            <person name="Weissenberger G."/>
            <person name="Zhu Y."/>
            <person name="Hemphill L."/>
            <person name="Shang Y."/>
            <person name="Youmans B."/>
            <person name="Ayvaz T."/>
            <person name="Ross M."/>
            <person name="Santibanez J."/>
            <person name="Aqrawi P."/>
            <person name="Gross S."/>
            <person name="Joshi V."/>
            <person name="Fowler G."/>
            <person name="Nazareth L."/>
            <person name="Reid J."/>
            <person name="Worley K."/>
            <person name="Petrosino J."/>
            <person name="Highlander S."/>
            <person name="Gibbs R."/>
        </authorList>
    </citation>
    <scope>NUCLEOTIDE SEQUENCE [LARGE SCALE GENOMIC DNA]</scope>
    <source>
        <strain evidence="3 4">DSM 11664</strain>
    </source>
</reference>
<dbReference type="InterPro" id="IPR048375">
    <property type="entry name" value="YtxK-like_N"/>
</dbReference>
<evidence type="ECO:0000313" key="3">
    <source>
        <dbReference type="EMBL" id="EFG55753.1"/>
    </source>
</evidence>
<dbReference type="Proteomes" id="UP000004069">
    <property type="component" value="Unassembled WGS sequence"/>
</dbReference>
<organism evidence="3 4">
    <name type="scientific">Lactobacillus amylolyticus DSM 11664</name>
    <dbReference type="NCBI Taxonomy" id="585524"/>
    <lineage>
        <taxon>Bacteria</taxon>
        <taxon>Bacillati</taxon>
        <taxon>Bacillota</taxon>
        <taxon>Bacilli</taxon>
        <taxon>Lactobacillales</taxon>
        <taxon>Lactobacillaceae</taxon>
        <taxon>Lactobacillus</taxon>
    </lineage>
</organism>
<dbReference type="InterPro" id="IPR029063">
    <property type="entry name" value="SAM-dependent_MTases_sf"/>
</dbReference>
<dbReference type="Gene3D" id="1.10.150.470">
    <property type="match status" value="1"/>
</dbReference>
<dbReference type="PATRIC" id="fig|585524.9.peg.367"/>
<dbReference type="OrthoDB" id="9788159at2"/>
<keyword evidence="3" id="KW-0489">Methyltransferase</keyword>
<dbReference type="STRING" id="83683.B1745_04425"/>
<dbReference type="GO" id="GO:0008170">
    <property type="term" value="F:N-methyltransferase activity"/>
    <property type="evidence" value="ECO:0007669"/>
    <property type="project" value="InterPro"/>
</dbReference>
<accession>D5QA63</accession>
<protein>
    <submittedName>
        <fullName evidence="3">N-6 DNA Methylase</fullName>
    </submittedName>
</protein>
<dbReference type="EMBL" id="ADNY01000023">
    <property type="protein sequence ID" value="EFG55753.1"/>
    <property type="molecule type" value="Genomic_DNA"/>
</dbReference>
<dbReference type="GO" id="GO:0032259">
    <property type="term" value="P:methylation"/>
    <property type="evidence" value="ECO:0007669"/>
    <property type="project" value="UniProtKB-KW"/>
</dbReference>
<dbReference type="InterPro" id="IPR016843">
    <property type="entry name" value="S-AdoMet-dep_Ade-MeTrfase_prd"/>
</dbReference>
<comment type="caution">
    <text evidence="3">The sequence shown here is derived from an EMBL/GenBank/DDBJ whole genome shotgun (WGS) entry which is preliminary data.</text>
</comment>
<evidence type="ECO:0000259" key="1">
    <source>
        <dbReference type="Pfam" id="PF02384"/>
    </source>
</evidence>
<dbReference type="eggNOG" id="COG0827">
    <property type="taxonomic scope" value="Bacteria"/>
</dbReference>
<feature type="domain" description="DNA methylase adenine-specific" evidence="1">
    <location>
        <begin position="79"/>
        <end position="312"/>
    </location>
</feature>
<keyword evidence="3" id="KW-0808">Transferase</keyword>
<proteinExistence type="predicted"/>
<dbReference type="SUPFAM" id="SSF53335">
    <property type="entry name" value="S-adenosyl-L-methionine-dependent methyltransferases"/>
    <property type="match status" value="1"/>
</dbReference>
<dbReference type="Pfam" id="PF21106">
    <property type="entry name" value="YtxK_like"/>
    <property type="match status" value="1"/>
</dbReference>
<dbReference type="PIRSF" id="PIRSF026567">
    <property type="entry name" value="Adenine_mtase_bact_prd"/>
    <property type="match status" value="1"/>
</dbReference>
<dbReference type="GO" id="GO:0003677">
    <property type="term" value="F:DNA binding"/>
    <property type="evidence" value="ECO:0007669"/>
    <property type="project" value="InterPro"/>
</dbReference>
<dbReference type="CDD" id="cd02440">
    <property type="entry name" value="AdoMet_MTases"/>
    <property type="match status" value="1"/>
</dbReference>
<evidence type="ECO:0000259" key="2">
    <source>
        <dbReference type="Pfam" id="PF21106"/>
    </source>
</evidence>
<dbReference type="PANTHER" id="PTHR41313:SF1">
    <property type="entry name" value="DNA METHYLASE ADENINE-SPECIFIC DOMAIN-CONTAINING PROTEIN"/>
    <property type="match status" value="1"/>
</dbReference>
<evidence type="ECO:0000313" key="4">
    <source>
        <dbReference type="Proteomes" id="UP000004069"/>
    </source>
</evidence>